<keyword evidence="2" id="KW-1185">Reference proteome</keyword>
<reference evidence="2" key="1">
    <citation type="journal article" date="2008" name="Nat. Genet.">
        <title>The Pristionchus pacificus genome provides a unique perspective on nematode lifestyle and parasitism.</title>
        <authorList>
            <person name="Dieterich C."/>
            <person name="Clifton S.W."/>
            <person name="Schuster L.N."/>
            <person name="Chinwalla A."/>
            <person name="Delehaunty K."/>
            <person name="Dinkelacker I."/>
            <person name="Fulton L."/>
            <person name="Fulton R."/>
            <person name="Godfrey J."/>
            <person name="Minx P."/>
            <person name="Mitreva M."/>
            <person name="Roeseler W."/>
            <person name="Tian H."/>
            <person name="Witte H."/>
            <person name="Yang S.P."/>
            <person name="Wilson R.K."/>
            <person name="Sommer R.J."/>
        </authorList>
    </citation>
    <scope>NUCLEOTIDE SEQUENCE [LARGE SCALE GENOMIC DNA]</scope>
    <source>
        <strain evidence="2">PS312</strain>
    </source>
</reference>
<evidence type="ECO:0000313" key="1">
    <source>
        <dbReference type="EnsemblMetazoa" id="PPA05544.1"/>
    </source>
</evidence>
<protein>
    <submittedName>
        <fullName evidence="1">Uncharacterized protein</fullName>
    </submittedName>
</protein>
<dbReference type="Proteomes" id="UP000005239">
    <property type="component" value="Unassembled WGS sequence"/>
</dbReference>
<accession>A0A8R1Y5G6</accession>
<dbReference type="EnsemblMetazoa" id="PPA05544.1">
    <property type="protein sequence ID" value="PPA05544.1"/>
    <property type="gene ID" value="WBGene00095098"/>
</dbReference>
<gene>
    <name evidence="1" type="primary">WBGene00095098</name>
</gene>
<accession>A0A2A6CPK2</accession>
<dbReference type="AlphaFoldDB" id="A0A2A6CPK2"/>
<sequence length="633" mass="68419">MTMPIVIRILENPKQHKAAIVFKNSYLIDEKDLQGTGNSYAFKCDNGCTVYTTKMSSVGEVAIYSAGTLVATLDSIYIKNADNFLQGYTLKAGTDYKLMKAGALNNANNPVKVYIVADGAGTGAVTDFDSITNEIDINGSGKKTVTVLNIESSGITFSGYKGATAPKIYSAGFDSLDCKPIYTADANTVAVGQSAVVMSPGYTGCAVEHNYNDFAMASYDFKSSNSNTKAWINFGDISITAGHELTVKVSGQSDLKISSSSVKNYAYVADNIDVNVSWDQKAQNDYFFAQIDFTNDAVIEFENSYLFDELDLRSNRYGKQFICPGKGCTVYTTKMTSAEVGIYMADELITTLDLIYKKQDGFLVGHHLSPSLDYRLKKTGDGNMNSIVKVYIVADIAGTADVMDFDSDTSEFDIVASGKQIVTVLSVNASGMTFSDYEGPTAPKIYSGGFDAVSTCIPVYIASSIENAAVSKIGVVSALATVDLGSVDASNNYHVTKFVDSQSTVSIGQSVVVMSPGCTGCLINHNYNNVPMTSYYFKAENETSRADIDFRDMDISQGYELTLKVSGQSDMKIGGWSAQNYSFTESNMEISIVWDKRRPSNYFIAQIDFIVNNGSAVFGTLISTLIAIITALL</sequence>
<name>A0A2A6CPK2_PRIPA</name>
<reference evidence="1" key="2">
    <citation type="submission" date="2022-06" db="UniProtKB">
        <authorList>
            <consortium name="EnsemblMetazoa"/>
        </authorList>
    </citation>
    <scope>IDENTIFICATION</scope>
    <source>
        <strain evidence="1">PS312</strain>
    </source>
</reference>
<proteinExistence type="predicted"/>
<organism evidence="1 2">
    <name type="scientific">Pristionchus pacificus</name>
    <name type="common">Parasitic nematode worm</name>
    <dbReference type="NCBI Taxonomy" id="54126"/>
    <lineage>
        <taxon>Eukaryota</taxon>
        <taxon>Metazoa</taxon>
        <taxon>Ecdysozoa</taxon>
        <taxon>Nematoda</taxon>
        <taxon>Chromadorea</taxon>
        <taxon>Rhabditida</taxon>
        <taxon>Rhabditina</taxon>
        <taxon>Diplogasteromorpha</taxon>
        <taxon>Diplogasteroidea</taxon>
        <taxon>Neodiplogasteridae</taxon>
        <taxon>Pristionchus</taxon>
    </lineage>
</organism>
<evidence type="ECO:0000313" key="2">
    <source>
        <dbReference type="Proteomes" id="UP000005239"/>
    </source>
</evidence>